<dbReference type="InterPro" id="IPR036641">
    <property type="entry name" value="HPT_dom_sf"/>
</dbReference>
<dbReference type="FunFam" id="1.10.287.130:FF:000002">
    <property type="entry name" value="Two-component osmosensing histidine kinase"/>
    <property type="match status" value="1"/>
</dbReference>
<evidence type="ECO:0000256" key="6">
    <source>
        <dbReference type="ARBA" id="ARBA00022679"/>
    </source>
</evidence>
<evidence type="ECO:0000256" key="5">
    <source>
        <dbReference type="ARBA" id="ARBA00022553"/>
    </source>
</evidence>
<dbReference type="AlphaFoldDB" id="A0A1I4TN05"/>
<evidence type="ECO:0000256" key="7">
    <source>
        <dbReference type="ARBA" id="ARBA00022692"/>
    </source>
</evidence>
<dbReference type="SMART" id="SM00387">
    <property type="entry name" value="HATPase_c"/>
    <property type="match status" value="1"/>
</dbReference>
<dbReference type="CDD" id="cd00082">
    <property type="entry name" value="HisKA"/>
    <property type="match status" value="1"/>
</dbReference>
<dbReference type="Gene3D" id="3.40.50.2300">
    <property type="match status" value="2"/>
</dbReference>
<evidence type="ECO:0000259" key="22">
    <source>
        <dbReference type="PROSITE" id="PS50894"/>
    </source>
</evidence>
<evidence type="ECO:0000313" key="24">
    <source>
        <dbReference type="Proteomes" id="UP000199611"/>
    </source>
</evidence>
<feature type="domain" description="Response regulatory" evidence="20">
    <location>
        <begin position="698"/>
        <end position="819"/>
    </location>
</feature>
<dbReference type="PROSITE" id="PS50885">
    <property type="entry name" value="HAMP"/>
    <property type="match status" value="1"/>
</dbReference>
<keyword evidence="10" id="KW-0067">ATP-binding</keyword>
<dbReference type="Gene3D" id="6.10.340.10">
    <property type="match status" value="1"/>
</dbReference>
<evidence type="ECO:0000256" key="17">
    <source>
        <dbReference type="SAM" id="MobiDB-lite"/>
    </source>
</evidence>
<dbReference type="Pfam" id="PF01627">
    <property type="entry name" value="Hpt"/>
    <property type="match status" value="1"/>
</dbReference>
<name>A0A1I4TN05_9BACT</name>
<dbReference type="PROSITE" id="PS50110">
    <property type="entry name" value="RESPONSE_REGULATORY"/>
    <property type="match status" value="2"/>
</dbReference>
<dbReference type="RefSeq" id="WP_093394584.1">
    <property type="nucleotide sequence ID" value="NZ_FOUU01000004.1"/>
</dbReference>
<evidence type="ECO:0000259" key="19">
    <source>
        <dbReference type="PROSITE" id="PS50109"/>
    </source>
</evidence>
<dbReference type="Gene3D" id="1.20.120.160">
    <property type="entry name" value="HPT domain"/>
    <property type="match status" value="1"/>
</dbReference>
<feature type="compositionally biased region" description="Basic and acidic residues" evidence="17">
    <location>
        <begin position="828"/>
        <end position="840"/>
    </location>
</feature>
<proteinExistence type="predicted"/>
<gene>
    <name evidence="23" type="ORF">SAMN05660836_01423</name>
</gene>
<dbReference type="SUPFAM" id="SSF47384">
    <property type="entry name" value="Homodimeric domain of signal transducing histidine kinase"/>
    <property type="match status" value="1"/>
</dbReference>
<dbReference type="InterPro" id="IPR001789">
    <property type="entry name" value="Sig_transdc_resp-reg_receiver"/>
</dbReference>
<sequence>MSAFASWPIRKKLTGLMILVSAATLALASLGFIAFQCYEFSLNAIQQLSSITRVLSANCVAPLSFNDEAAAADTLQSLKSVGDIRAAFVFRPDKSIFASYLREGESESEMIQHVMKELERANWYGGQVSRILEIFAKGELDVMEPVVFEKEILGFIYVTRDMTALYASIFKGLQIVVAVFFISIFLGFLIASRLHHIVSDPVVALHRAMQRISREKDYSLRVRKRSDDELGSLVDMFNEMLEQIEERDKELQKHRERLEELVSRRTEELVRLNEELERKLDELREAKDAAEAASRAKSQFLANMSHEIRTPLNGIIGMTDLLLRTVLDDHQRQLAEHVKDSGQILLSIINDILDFSKIEAGRMELNMTEFRLKELVEEVVALFAEPAERKGLELICALDPDLPASVVGDPDRIRQVLINLIGNAVKFTESGEVVCRVSLAKSGAARSTRALIHFSVKDTGIGIPKDKQDVIFEAFAQADGSTTRRFGGTGLGLAIARSLVELMGGRLELESEPGKGTIFSFCLDLPVVSWEEHAEKTADGPLSGLCVLVVDDHPVNRETLVGTLKKWGTLPDEAENGYEALEKIEKRVSEGSPYDVVIADADAPEMSGLELARAIRQNPATSDTSVVIISSVSKVINGSKDEHGISCWLTRPVKTSLLYDCLMNLKKTTSLLPWTTAADAGDEKIPETTAASSGGNGKILVVEDNPVNQEYCRQVLKLLGYGVDIASNGKEALKKLKSEGYDLVFMDCQMPEMDGYETTKELRRMEHEGLTPRKKTPVVALTAHAMKGDKEKCLNAGMDDYLSKPFTVEQMKAIIEKFLGSRTTAPVEDSHRRESLDQDRPSPPVLDKSVLDKVRSFSGNDEEEFLKRMVKLYLDRSSELLMEMHDAAARGDLEAFHRAAHSLKSSSALMGAMTVSEIAREIELNTIDKWPSNTPKLIEKLEEELRKAQRAFEEILSRESRSR</sequence>
<keyword evidence="7 18" id="KW-0812">Transmembrane</keyword>
<dbReference type="PROSITE" id="PS50894">
    <property type="entry name" value="HPT"/>
    <property type="match status" value="1"/>
</dbReference>
<feature type="modified residue" description="4-aspartylphosphate" evidence="15">
    <location>
        <position position="747"/>
    </location>
</feature>
<dbReference type="PANTHER" id="PTHR45339:SF1">
    <property type="entry name" value="HYBRID SIGNAL TRANSDUCTION HISTIDINE KINASE J"/>
    <property type="match status" value="1"/>
</dbReference>
<evidence type="ECO:0000256" key="10">
    <source>
        <dbReference type="ARBA" id="ARBA00022840"/>
    </source>
</evidence>
<dbReference type="SMART" id="SM00304">
    <property type="entry name" value="HAMP"/>
    <property type="match status" value="1"/>
</dbReference>
<dbReference type="STRING" id="39841.SAMN05660836_01423"/>
<dbReference type="Pfam" id="PF02518">
    <property type="entry name" value="HATPase_c"/>
    <property type="match status" value="1"/>
</dbReference>
<evidence type="ECO:0000313" key="23">
    <source>
        <dbReference type="EMBL" id="SFM78152.1"/>
    </source>
</evidence>
<keyword evidence="24" id="KW-1185">Reference proteome</keyword>
<organism evidence="23 24">
    <name type="scientific">Thermodesulforhabdus norvegica</name>
    <dbReference type="NCBI Taxonomy" id="39841"/>
    <lineage>
        <taxon>Bacteria</taxon>
        <taxon>Pseudomonadati</taxon>
        <taxon>Thermodesulfobacteriota</taxon>
        <taxon>Syntrophobacteria</taxon>
        <taxon>Syntrophobacterales</taxon>
        <taxon>Thermodesulforhabdaceae</taxon>
        <taxon>Thermodesulforhabdus</taxon>
    </lineage>
</organism>
<dbReference type="SMART" id="SM00073">
    <property type="entry name" value="HPT"/>
    <property type="match status" value="1"/>
</dbReference>
<keyword evidence="13 18" id="KW-0472">Membrane</keyword>
<dbReference type="InterPro" id="IPR036890">
    <property type="entry name" value="HATPase_C_sf"/>
</dbReference>
<feature type="coiled-coil region" evidence="16">
    <location>
        <begin position="234"/>
        <end position="296"/>
    </location>
</feature>
<dbReference type="InterPro" id="IPR005467">
    <property type="entry name" value="His_kinase_dom"/>
</dbReference>
<dbReference type="Gene3D" id="3.30.565.10">
    <property type="entry name" value="Histidine kinase-like ATPase, C-terminal domain"/>
    <property type="match status" value="1"/>
</dbReference>
<dbReference type="SUPFAM" id="SSF47226">
    <property type="entry name" value="Histidine-containing phosphotransfer domain, HPT domain"/>
    <property type="match status" value="1"/>
</dbReference>
<dbReference type="InterPro" id="IPR004358">
    <property type="entry name" value="Sig_transdc_His_kin-like_C"/>
</dbReference>
<feature type="modified residue" description="Phosphohistidine" evidence="14">
    <location>
        <position position="901"/>
    </location>
</feature>
<accession>A0A1I4TN05</accession>
<dbReference type="EC" id="2.7.13.3" evidence="3"/>
<dbReference type="Pfam" id="PF00672">
    <property type="entry name" value="HAMP"/>
    <property type="match status" value="1"/>
</dbReference>
<evidence type="ECO:0000256" key="8">
    <source>
        <dbReference type="ARBA" id="ARBA00022741"/>
    </source>
</evidence>
<evidence type="ECO:0000256" key="3">
    <source>
        <dbReference type="ARBA" id="ARBA00012438"/>
    </source>
</evidence>
<dbReference type="InterPro" id="IPR011006">
    <property type="entry name" value="CheY-like_superfamily"/>
</dbReference>
<dbReference type="CDD" id="cd00088">
    <property type="entry name" value="HPT"/>
    <property type="match status" value="1"/>
</dbReference>
<evidence type="ECO:0000256" key="2">
    <source>
        <dbReference type="ARBA" id="ARBA00004651"/>
    </source>
</evidence>
<evidence type="ECO:0000256" key="11">
    <source>
        <dbReference type="ARBA" id="ARBA00022989"/>
    </source>
</evidence>
<dbReference type="SMART" id="SM00448">
    <property type="entry name" value="REC"/>
    <property type="match status" value="2"/>
</dbReference>
<feature type="domain" description="HAMP" evidence="21">
    <location>
        <begin position="196"/>
        <end position="249"/>
    </location>
</feature>
<dbReference type="InterPro" id="IPR003661">
    <property type="entry name" value="HisK_dim/P_dom"/>
</dbReference>
<feature type="domain" description="Response regulatory" evidence="20">
    <location>
        <begin position="546"/>
        <end position="666"/>
    </location>
</feature>
<feature type="domain" description="Histidine kinase" evidence="19">
    <location>
        <begin position="303"/>
        <end position="527"/>
    </location>
</feature>
<keyword evidence="12" id="KW-0902">Two-component regulatory system</keyword>
<dbReference type="SMART" id="SM00388">
    <property type="entry name" value="HisKA"/>
    <property type="match status" value="1"/>
</dbReference>
<dbReference type="InterPro" id="IPR036097">
    <property type="entry name" value="HisK_dim/P_sf"/>
</dbReference>
<dbReference type="Pfam" id="PF00512">
    <property type="entry name" value="HisKA"/>
    <property type="match status" value="1"/>
</dbReference>
<dbReference type="InterPro" id="IPR003660">
    <property type="entry name" value="HAMP_dom"/>
</dbReference>
<keyword evidence="11 18" id="KW-1133">Transmembrane helix</keyword>
<dbReference type="Gene3D" id="1.10.287.130">
    <property type="match status" value="1"/>
</dbReference>
<dbReference type="FunFam" id="3.30.565.10:FF:000078">
    <property type="entry name" value="Two-component sensor histidine kinase"/>
    <property type="match status" value="1"/>
</dbReference>
<keyword evidence="6" id="KW-0808">Transferase</keyword>
<comment type="subcellular location">
    <subcellularLocation>
        <location evidence="2">Cell membrane</location>
        <topology evidence="2">Multi-pass membrane protein</topology>
    </subcellularLocation>
</comment>
<dbReference type="InterPro" id="IPR033417">
    <property type="entry name" value="CHASE8"/>
</dbReference>
<evidence type="ECO:0000256" key="16">
    <source>
        <dbReference type="SAM" id="Coils"/>
    </source>
</evidence>
<keyword evidence="16" id="KW-0175">Coiled coil</keyword>
<dbReference type="PANTHER" id="PTHR45339">
    <property type="entry name" value="HYBRID SIGNAL TRANSDUCTION HISTIDINE KINASE J"/>
    <property type="match status" value="1"/>
</dbReference>
<dbReference type="SUPFAM" id="SSF55874">
    <property type="entry name" value="ATPase domain of HSP90 chaperone/DNA topoisomerase II/histidine kinase"/>
    <property type="match status" value="1"/>
</dbReference>
<evidence type="ECO:0000256" key="1">
    <source>
        <dbReference type="ARBA" id="ARBA00000085"/>
    </source>
</evidence>
<evidence type="ECO:0000256" key="14">
    <source>
        <dbReference type="PROSITE-ProRule" id="PRU00110"/>
    </source>
</evidence>
<evidence type="ECO:0000259" key="21">
    <source>
        <dbReference type="PROSITE" id="PS50885"/>
    </source>
</evidence>
<dbReference type="SUPFAM" id="SSF52172">
    <property type="entry name" value="CheY-like"/>
    <property type="match status" value="2"/>
</dbReference>
<dbReference type="InterPro" id="IPR003594">
    <property type="entry name" value="HATPase_dom"/>
</dbReference>
<comment type="catalytic activity">
    <reaction evidence="1">
        <text>ATP + protein L-histidine = ADP + protein N-phospho-L-histidine.</text>
        <dbReference type="EC" id="2.7.13.3"/>
    </reaction>
</comment>
<dbReference type="CDD" id="cd16922">
    <property type="entry name" value="HATPase_EvgS-ArcB-TorS-like"/>
    <property type="match status" value="1"/>
</dbReference>
<dbReference type="OrthoDB" id="5378360at2"/>
<dbReference type="GO" id="GO:0005524">
    <property type="term" value="F:ATP binding"/>
    <property type="evidence" value="ECO:0007669"/>
    <property type="project" value="UniProtKB-KW"/>
</dbReference>
<keyword evidence="9 23" id="KW-0418">Kinase</keyword>
<keyword evidence="8" id="KW-0547">Nucleotide-binding</keyword>
<feature type="domain" description="HPt" evidence="22">
    <location>
        <begin position="862"/>
        <end position="955"/>
    </location>
</feature>
<evidence type="ECO:0000256" key="15">
    <source>
        <dbReference type="PROSITE-ProRule" id="PRU00169"/>
    </source>
</evidence>
<dbReference type="Pfam" id="PF00072">
    <property type="entry name" value="Response_reg"/>
    <property type="match status" value="2"/>
</dbReference>
<evidence type="ECO:0000259" key="20">
    <source>
        <dbReference type="PROSITE" id="PS50110"/>
    </source>
</evidence>
<dbReference type="PRINTS" id="PR00344">
    <property type="entry name" value="BCTRLSENSOR"/>
</dbReference>
<dbReference type="EMBL" id="FOUU01000004">
    <property type="protein sequence ID" value="SFM78152.1"/>
    <property type="molecule type" value="Genomic_DNA"/>
</dbReference>
<evidence type="ECO:0000256" key="18">
    <source>
        <dbReference type="SAM" id="Phobius"/>
    </source>
</evidence>
<dbReference type="Proteomes" id="UP000199611">
    <property type="component" value="Unassembled WGS sequence"/>
</dbReference>
<keyword evidence="5 15" id="KW-0597">Phosphoprotein</keyword>
<feature type="transmembrane region" description="Helical" evidence="18">
    <location>
        <begin position="172"/>
        <end position="191"/>
    </location>
</feature>
<feature type="modified residue" description="4-aspartylphosphate" evidence="15">
    <location>
        <position position="600"/>
    </location>
</feature>
<evidence type="ECO:0000256" key="4">
    <source>
        <dbReference type="ARBA" id="ARBA00022475"/>
    </source>
</evidence>
<keyword evidence="4" id="KW-1003">Cell membrane</keyword>
<feature type="region of interest" description="Disordered" evidence="17">
    <location>
        <begin position="825"/>
        <end position="844"/>
    </location>
</feature>
<dbReference type="CDD" id="cd06225">
    <property type="entry name" value="HAMP"/>
    <property type="match status" value="1"/>
</dbReference>
<dbReference type="GO" id="GO:0005886">
    <property type="term" value="C:plasma membrane"/>
    <property type="evidence" value="ECO:0007669"/>
    <property type="project" value="UniProtKB-SubCell"/>
</dbReference>
<dbReference type="SUPFAM" id="SSF158472">
    <property type="entry name" value="HAMP domain-like"/>
    <property type="match status" value="1"/>
</dbReference>
<protein>
    <recommendedName>
        <fullName evidence="3">histidine kinase</fullName>
        <ecNumber evidence="3">2.7.13.3</ecNumber>
    </recommendedName>
</protein>
<evidence type="ECO:0000256" key="9">
    <source>
        <dbReference type="ARBA" id="ARBA00022777"/>
    </source>
</evidence>
<dbReference type="Pfam" id="PF17152">
    <property type="entry name" value="CHASE8"/>
    <property type="match status" value="1"/>
</dbReference>
<dbReference type="CDD" id="cd17546">
    <property type="entry name" value="REC_hyHK_CKI1_RcsC-like"/>
    <property type="match status" value="1"/>
</dbReference>
<evidence type="ECO:0000256" key="12">
    <source>
        <dbReference type="ARBA" id="ARBA00023012"/>
    </source>
</evidence>
<dbReference type="GO" id="GO:0000155">
    <property type="term" value="F:phosphorelay sensor kinase activity"/>
    <property type="evidence" value="ECO:0007669"/>
    <property type="project" value="InterPro"/>
</dbReference>
<dbReference type="InterPro" id="IPR008207">
    <property type="entry name" value="Sig_transdc_His_kin_Hpt_dom"/>
</dbReference>
<reference evidence="23 24" key="1">
    <citation type="submission" date="2016-10" db="EMBL/GenBank/DDBJ databases">
        <authorList>
            <person name="de Groot N.N."/>
        </authorList>
    </citation>
    <scope>NUCLEOTIDE SEQUENCE [LARGE SCALE GENOMIC DNA]</scope>
    <source>
        <strain evidence="23 24">DSM 9990</strain>
    </source>
</reference>
<dbReference type="PROSITE" id="PS50109">
    <property type="entry name" value="HIS_KIN"/>
    <property type="match status" value="1"/>
</dbReference>
<evidence type="ECO:0000256" key="13">
    <source>
        <dbReference type="ARBA" id="ARBA00023136"/>
    </source>
</evidence>